<proteinExistence type="predicted"/>
<dbReference type="EMBL" id="KQ979074">
    <property type="protein sequence ID" value="KYN22820.1"/>
    <property type="molecule type" value="Genomic_DNA"/>
</dbReference>
<gene>
    <name evidence="1" type="ORF">ALC57_04602</name>
</gene>
<organism evidence="1 2">
    <name type="scientific">Trachymyrmex cornetzi</name>
    <dbReference type="NCBI Taxonomy" id="471704"/>
    <lineage>
        <taxon>Eukaryota</taxon>
        <taxon>Metazoa</taxon>
        <taxon>Ecdysozoa</taxon>
        <taxon>Arthropoda</taxon>
        <taxon>Hexapoda</taxon>
        <taxon>Insecta</taxon>
        <taxon>Pterygota</taxon>
        <taxon>Neoptera</taxon>
        <taxon>Endopterygota</taxon>
        <taxon>Hymenoptera</taxon>
        <taxon>Apocrita</taxon>
        <taxon>Aculeata</taxon>
        <taxon>Formicoidea</taxon>
        <taxon>Formicidae</taxon>
        <taxon>Myrmicinae</taxon>
        <taxon>Trachymyrmex</taxon>
    </lineage>
</organism>
<dbReference type="Proteomes" id="UP000078492">
    <property type="component" value="Unassembled WGS sequence"/>
</dbReference>
<protein>
    <submittedName>
        <fullName evidence="1">Uncharacterized protein</fullName>
    </submittedName>
</protein>
<reference evidence="1 2" key="1">
    <citation type="submission" date="2015-09" db="EMBL/GenBank/DDBJ databases">
        <title>Trachymyrmex cornetzi WGS genome.</title>
        <authorList>
            <person name="Nygaard S."/>
            <person name="Hu H."/>
            <person name="Boomsma J."/>
            <person name="Zhang G."/>
        </authorList>
    </citation>
    <scope>NUCLEOTIDE SEQUENCE [LARGE SCALE GENOMIC DNA]</scope>
    <source>
        <strain evidence="1">Tcor2-1</strain>
        <tissue evidence="1">Whole body</tissue>
    </source>
</reference>
<evidence type="ECO:0000313" key="2">
    <source>
        <dbReference type="Proteomes" id="UP000078492"/>
    </source>
</evidence>
<accession>A0A195EC70</accession>
<name>A0A195EC70_9HYME</name>
<evidence type="ECO:0000313" key="1">
    <source>
        <dbReference type="EMBL" id="KYN22820.1"/>
    </source>
</evidence>
<sequence length="217" mass="23534">ITGSRSGALVDGIGQSYTAGPIPFQHPPVFVCDSTIQSSPPRLFAYQILSWAGTRQGRGYSMLWASASFQFSDAVTRDVASRFLACHNRGLSLARAANGWTEGRPAHGCASELFIPLDYASHCAAPRRTAPKRPTETNDLVVMKRSGRACERDAARGEAFFLSRSSVSARMDLALLTIDADAATVGVYVHIYIYIRSVVIGDVRSRDNEDDDNSDAT</sequence>
<dbReference type="AlphaFoldDB" id="A0A195EC70"/>
<feature type="non-terminal residue" evidence="1">
    <location>
        <position position="1"/>
    </location>
</feature>
<keyword evidence="2" id="KW-1185">Reference proteome</keyword>